<dbReference type="Proteomes" id="UP000410492">
    <property type="component" value="Unassembled WGS sequence"/>
</dbReference>
<evidence type="ECO:0000313" key="1">
    <source>
        <dbReference type="EMBL" id="VEN43217.1"/>
    </source>
</evidence>
<evidence type="ECO:0008006" key="3">
    <source>
        <dbReference type="Google" id="ProtNLM"/>
    </source>
</evidence>
<dbReference type="PANTHER" id="PTHR33053">
    <property type="entry name" value="PROTEIN, PUTATIVE-RELATED"/>
    <property type="match status" value="1"/>
</dbReference>
<organism evidence="1 2">
    <name type="scientific">Callosobruchus maculatus</name>
    <name type="common">Southern cowpea weevil</name>
    <name type="synonym">Pulse bruchid</name>
    <dbReference type="NCBI Taxonomy" id="64391"/>
    <lineage>
        <taxon>Eukaryota</taxon>
        <taxon>Metazoa</taxon>
        <taxon>Ecdysozoa</taxon>
        <taxon>Arthropoda</taxon>
        <taxon>Hexapoda</taxon>
        <taxon>Insecta</taxon>
        <taxon>Pterygota</taxon>
        <taxon>Neoptera</taxon>
        <taxon>Endopterygota</taxon>
        <taxon>Coleoptera</taxon>
        <taxon>Polyphaga</taxon>
        <taxon>Cucujiformia</taxon>
        <taxon>Chrysomeloidea</taxon>
        <taxon>Chrysomelidae</taxon>
        <taxon>Bruchinae</taxon>
        <taxon>Bruchini</taxon>
        <taxon>Callosobruchus</taxon>
    </lineage>
</organism>
<gene>
    <name evidence="1" type="ORF">CALMAC_LOCUS6428</name>
</gene>
<protein>
    <recommendedName>
        <fullName evidence="3">Transposase domain-containing protein</fullName>
    </recommendedName>
</protein>
<dbReference type="AlphaFoldDB" id="A0A653C5N0"/>
<proteinExistence type="predicted"/>
<keyword evidence="2" id="KW-1185">Reference proteome</keyword>
<evidence type="ECO:0000313" key="2">
    <source>
        <dbReference type="Proteomes" id="UP000410492"/>
    </source>
</evidence>
<reference evidence="1 2" key="1">
    <citation type="submission" date="2019-01" db="EMBL/GenBank/DDBJ databases">
        <authorList>
            <person name="Sayadi A."/>
        </authorList>
    </citation>
    <scope>NUCLEOTIDE SEQUENCE [LARGE SCALE GENOMIC DNA]</scope>
</reference>
<dbReference type="OrthoDB" id="6576929at2759"/>
<sequence>MEHRRNSKLIISKGHLRRLVNREVLRHRLREASSNSCTVHIESEGNYPSTQISPESMPVVLEDLSPNHNQKPSISEICTDNSTDSGRYTEFRHSNTYNDNINTHGIGEFLPSASSDMPKNTFEYNMTCWIIKNRSSLGQSSINDLLSILVSYGFNFPKDTRTLLETPKTCKLSSIAGGEYKHFSISQSLKKLFKNNVNSFATIIQVEVNIDGLPLTKSSTSQFWPILMSVDYDGCQSHNPFIVGLYHGYSKPTNIDEYLREFISEFKDLEKQGLYLDNGRQVQVQLVKIVCDAPAKSLVLGVKGHTGYSSCTKCTQEGEYVNGRVTFPELNAPLRTDETFRNKVDEEYHQRLSPFEELSIGLVTGVPLDYMHLVCLGVMKRLVLFWIKGRQDVRISNNFLPNMQDNINKIKRHIPKEFARYPRNLTEVDRFKASEFRQLLLYTGPYILANLLSKTQYIHFLTLHVAIRILCSEDLLHNHLNSASDLLNYFVCHFGDIYGHEYVSHNVHNLIHLPNDCRRHGCLDNFSSFKYENFLYKMKKMVKCSRYPLQQIVNRFEEIELLKTKHENRGPKLESALQLGKSDDKDCYKRLVLKNLILTTSERDNCVILTDSTVVAVDCIYKDKQDMIKIQGRKCILVGPLYENPCNSLEIFNMCVVQEMPHVMPHAQKTFLISDIKHKCMKLPKGDNLFIVIPLLHNEIQDE</sequence>
<name>A0A653C5N0_CALMS</name>
<dbReference type="EMBL" id="CAACVG010007010">
    <property type="protein sequence ID" value="VEN43217.1"/>
    <property type="molecule type" value="Genomic_DNA"/>
</dbReference>
<dbReference type="PANTHER" id="PTHR33053:SF26">
    <property type="entry name" value="TRANSPOSASE DOMAIN-CONTAINING PROTEIN"/>
    <property type="match status" value="1"/>
</dbReference>
<accession>A0A653C5N0</accession>